<sequence length="279" mass="31346">MPANSETTLPLSSKGTYFAPAPTDIRGPCPMLNSLANHGYIPRDGRNVCAAEITSALHDIIGVSTPVGAVFTYPIFLEHKDLPSSPFGSSSYWQATWNYLRHPSIIFFRWGMRRPGQRDPATGKRCLDLDQLARPGIIEHDISLTRRDRAAGDCVTLQPDLAQALLDSSSDEGETITMQDLAGFRKLRIATQRGENPGAVYGRLQHSFACMEIALFLGTFGDGAKVRGDFSRAFFQEERLPFREGWDWKNRKGWWSRRLGFWKLATTSRRVRRLLRGAI</sequence>
<organism evidence="9 10">
    <name type="scientific">Lasiosphaeria hispida</name>
    <dbReference type="NCBI Taxonomy" id="260671"/>
    <lineage>
        <taxon>Eukaryota</taxon>
        <taxon>Fungi</taxon>
        <taxon>Dikarya</taxon>
        <taxon>Ascomycota</taxon>
        <taxon>Pezizomycotina</taxon>
        <taxon>Sordariomycetes</taxon>
        <taxon>Sordariomycetidae</taxon>
        <taxon>Sordariales</taxon>
        <taxon>Lasiosphaeriaceae</taxon>
        <taxon>Lasiosphaeria</taxon>
    </lineage>
</organism>
<keyword evidence="10" id="KW-1185">Reference proteome</keyword>
<dbReference type="Pfam" id="PF01328">
    <property type="entry name" value="Peroxidase_2"/>
    <property type="match status" value="1"/>
</dbReference>
<reference evidence="9" key="2">
    <citation type="submission" date="2023-06" db="EMBL/GenBank/DDBJ databases">
        <authorList>
            <consortium name="Lawrence Berkeley National Laboratory"/>
            <person name="Haridas S."/>
            <person name="Hensen N."/>
            <person name="Bonometti L."/>
            <person name="Westerberg I."/>
            <person name="Brannstrom I.O."/>
            <person name="Guillou S."/>
            <person name="Cros-Aarteil S."/>
            <person name="Calhoun S."/>
            <person name="Kuo A."/>
            <person name="Mondo S."/>
            <person name="Pangilinan J."/>
            <person name="Riley R."/>
            <person name="Labutti K."/>
            <person name="Andreopoulos B."/>
            <person name="Lipzen A."/>
            <person name="Chen C."/>
            <person name="Yanf M."/>
            <person name="Daum C."/>
            <person name="Ng V."/>
            <person name="Clum A."/>
            <person name="Steindorff A."/>
            <person name="Ohm R."/>
            <person name="Martin F."/>
            <person name="Silar P."/>
            <person name="Natvig D."/>
            <person name="Lalanne C."/>
            <person name="Gautier V."/>
            <person name="Ament-Velasquez S.L."/>
            <person name="Kruys A."/>
            <person name="Hutchinson M.I."/>
            <person name="Powell A.J."/>
            <person name="Barry K."/>
            <person name="Miller A.N."/>
            <person name="Grigoriev I.V."/>
            <person name="Debuchy R."/>
            <person name="Gladieux P."/>
            <person name="Thoren M.H."/>
            <person name="Johannesson H."/>
        </authorList>
    </citation>
    <scope>NUCLEOTIDE SEQUENCE</scope>
    <source>
        <strain evidence="9">CBS 955.72</strain>
    </source>
</reference>
<dbReference type="EMBL" id="JAUIQD010000003">
    <property type="protein sequence ID" value="KAK3356639.1"/>
    <property type="molecule type" value="Genomic_DNA"/>
</dbReference>
<evidence type="ECO:0000256" key="5">
    <source>
        <dbReference type="ARBA" id="ARBA00023002"/>
    </source>
</evidence>
<feature type="domain" description="Heme haloperoxidase family profile" evidence="8">
    <location>
        <begin position="13"/>
        <end position="266"/>
    </location>
</feature>
<reference evidence="9" key="1">
    <citation type="journal article" date="2023" name="Mol. Phylogenet. Evol.">
        <title>Genome-scale phylogeny and comparative genomics of the fungal order Sordariales.</title>
        <authorList>
            <person name="Hensen N."/>
            <person name="Bonometti L."/>
            <person name="Westerberg I."/>
            <person name="Brannstrom I.O."/>
            <person name="Guillou S."/>
            <person name="Cros-Aarteil S."/>
            <person name="Calhoun S."/>
            <person name="Haridas S."/>
            <person name="Kuo A."/>
            <person name="Mondo S."/>
            <person name="Pangilinan J."/>
            <person name="Riley R."/>
            <person name="LaButti K."/>
            <person name="Andreopoulos B."/>
            <person name="Lipzen A."/>
            <person name="Chen C."/>
            <person name="Yan M."/>
            <person name="Daum C."/>
            <person name="Ng V."/>
            <person name="Clum A."/>
            <person name="Steindorff A."/>
            <person name="Ohm R.A."/>
            <person name="Martin F."/>
            <person name="Silar P."/>
            <person name="Natvig D.O."/>
            <person name="Lalanne C."/>
            <person name="Gautier V."/>
            <person name="Ament-Velasquez S.L."/>
            <person name="Kruys A."/>
            <person name="Hutchinson M.I."/>
            <person name="Powell A.J."/>
            <person name="Barry K."/>
            <person name="Miller A.N."/>
            <person name="Grigoriev I.V."/>
            <person name="Debuchy R."/>
            <person name="Gladieux P."/>
            <person name="Hiltunen Thoren M."/>
            <person name="Johannesson H."/>
        </authorList>
    </citation>
    <scope>NUCLEOTIDE SEQUENCE</scope>
    <source>
        <strain evidence="9">CBS 955.72</strain>
    </source>
</reference>
<evidence type="ECO:0000256" key="4">
    <source>
        <dbReference type="ARBA" id="ARBA00022723"/>
    </source>
</evidence>
<keyword evidence="2" id="KW-0575">Peroxidase</keyword>
<proteinExistence type="inferred from homology"/>
<comment type="similarity">
    <text evidence="7">Belongs to the chloroperoxidase family.</text>
</comment>
<evidence type="ECO:0000313" key="10">
    <source>
        <dbReference type="Proteomes" id="UP001275084"/>
    </source>
</evidence>
<dbReference type="PANTHER" id="PTHR33577">
    <property type="entry name" value="STERIGMATOCYSTIN BIOSYNTHESIS PEROXIDASE STCC-RELATED"/>
    <property type="match status" value="1"/>
</dbReference>
<comment type="caution">
    <text evidence="9">The sequence shown here is derived from an EMBL/GenBank/DDBJ whole genome shotgun (WGS) entry which is preliminary data.</text>
</comment>
<evidence type="ECO:0000259" key="8">
    <source>
        <dbReference type="PROSITE" id="PS51405"/>
    </source>
</evidence>
<comment type="cofactor">
    <cofactor evidence="1">
        <name>heme b</name>
        <dbReference type="ChEBI" id="CHEBI:60344"/>
    </cofactor>
</comment>
<gene>
    <name evidence="9" type="ORF">B0T25DRAFT_537119</name>
</gene>
<protein>
    <submittedName>
        <fullName evidence="9">Chloroperoxidase</fullName>
    </submittedName>
</protein>
<keyword evidence="3" id="KW-0349">Heme</keyword>
<evidence type="ECO:0000313" key="9">
    <source>
        <dbReference type="EMBL" id="KAK3356639.1"/>
    </source>
</evidence>
<dbReference type="PANTHER" id="PTHR33577:SF9">
    <property type="entry name" value="PEROXIDASE STCC"/>
    <property type="match status" value="1"/>
</dbReference>
<dbReference type="SUPFAM" id="SSF47571">
    <property type="entry name" value="Cloroperoxidase"/>
    <property type="match status" value="1"/>
</dbReference>
<evidence type="ECO:0000256" key="2">
    <source>
        <dbReference type="ARBA" id="ARBA00022559"/>
    </source>
</evidence>
<dbReference type="PROSITE" id="PS51405">
    <property type="entry name" value="HEME_HALOPEROXIDASE"/>
    <property type="match status" value="1"/>
</dbReference>
<evidence type="ECO:0000256" key="7">
    <source>
        <dbReference type="ARBA" id="ARBA00025795"/>
    </source>
</evidence>
<keyword evidence="5" id="KW-0560">Oxidoreductase</keyword>
<accession>A0AAJ0MFD9</accession>
<name>A0AAJ0MFD9_9PEZI</name>
<dbReference type="GO" id="GO:0004601">
    <property type="term" value="F:peroxidase activity"/>
    <property type="evidence" value="ECO:0007669"/>
    <property type="project" value="UniProtKB-KW"/>
</dbReference>
<dbReference type="InterPro" id="IPR000028">
    <property type="entry name" value="Chloroperoxidase"/>
</dbReference>
<keyword evidence="6" id="KW-0408">Iron</keyword>
<evidence type="ECO:0000256" key="3">
    <source>
        <dbReference type="ARBA" id="ARBA00022617"/>
    </source>
</evidence>
<dbReference type="Gene3D" id="1.10.489.10">
    <property type="entry name" value="Chloroperoxidase-like"/>
    <property type="match status" value="1"/>
</dbReference>
<dbReference type="AlphaFoldDB" id="A0AAJ0MFD9"/>
<dbReference type="InterPro" id="IPR036851">
    <property type="entry name" value="Chloroperoxidase-like_sf"/>
</dbReference>
<evidence type="ECO:0000256" key="1">
    <source>
        <dbReference type="ARBA" id="ARBA00001970"/>
    </source>
</evidence>
<dbReference type="Proteomes" id="UP001275084">
    <property type="component" value="Unassembled WGS sequence"/>
</dbReference>
<dbReference type="GO" id="GO:0046872">
    <property type="term" value="F:metal ion binding"/>
    <property type="evidence" value="ECO:0007669"/>
    <property type="project" value="UniProtKB-KW"/>
</dbReference>
<keyword evidence="4" id="KW-0479">Metal-binding</keyword>
<evidence type="ECO:0000256" key="6">
    <source>
        <dbReference type="ARBA" id="ARBA00023004"/>
    </source>
</evidence>